<proteinExistence type="predicted"/>
<dbReference type="PANTHER" id="PTHR46246:SF1">
    <property type="entry name" value="GUANOSINE-3',5'-BIS(DIPHOSPHATE) 3'-PYROPHOSPHOHYDROLASE MESH1"/>
    <property type="match status" value="1"/>
</dbReference>
<dbReference type="SUPFAM" id="SSF109604">
    <property type="entry name" value="HD-domain/PDEase-like"/>
    <property type="match status" value="1"/>
</dbReference>
<dbReference type="EMBL" id="AJTX02000004">
    <property type="protein sequence ID" value="KKI99705.1"/>
    <property type="molecule type" value="Genomic_DNA"/>
</dbReference>
<dbReference type="Gene3D" id="1.10.3210.10">
    <property type="entry name" value="Hypothetical protein af1432"/>
    <property type="match status" value="1"/>
</dbReference>
<keyword evidence="3" id="KW-1185">Reference proteome</keyword>
<dbReference type="Proteomes" id="UP000034681">
    <property type="component" value="Unassembled WGS sequence"/>
</dbReference>
<reference evidence="2" key="1">
    <citation type="submission" date="2012-04" db="EMBL/GenBank/DDBJ databases">
        <authorList>
            <person name="Borisov I.G."/>
            <person name="Ivanikova N.V."/>
            <person name="Pinevich A.V."/>
        </authorList>
    </citation>
    <scope>NUCLEOTIDE SEQUENCE</scope>
    <source>
        <strain evidence="2">CALU 1027</strain>
    </source>
</reference>
<dbReference type="GO" id="GO:0008893">
    <property type="term" value="F:guanosine-3',5'-bis(diphosphate) 3'-diphosphatase activity"/>
    <property type="evidence" value="ECO:0007669"/>
    <property type="project" value="TreeGrafter"/>
</dbReference>
<gene>
    <name evidence="2" type="ORF">PROH_07420</name>
</gene>
<dbReference type="Pfam" id="PF13328">
    <property type="entry name" value="HD_4"/>
    <property type="match status" value="1"/>
</dbReference>
<name>A0A0M2PT49_PROHO</name>
<dbReference type="PANTHER" id="PTHR46246">
    <property type="entry name" value="GUANOSINE-3',5'-BIS(DIPHOSPHATE) 3'-PYROPHOSPHOHYDROLASE MESH1"/>
    <property type="match status" value="1"/>
</dbReference>
<evidence type="ECO:0000259" key="1">
    <source>
        <dbReference type="SMART" id="SM00471"/>
    </source>
</evidence>
<organism evidence="2 3">
    <name type="scientific">Prochlorothrix hollandica PCC 9006 = CALU 1027</name>
    <dbReference type="NCBI Taxonomy" id="317619"/>
    <lineage>
        <taxon>Bacteria</taxon>
        <taxon>Bacillati</taxon>
        <taxon>Cyanobacteriota</taxon>
        <taxon>Cyanophyceae</taxon>
        <taxon>Prochlorotrichales</taxon>
        <taxon>Prochlorotrichaceae</taxon>
        <taxon>Prochlorothrix</taxon>
    </lineage>
</organism>
<evidence type="ECO:0000313" key="2">
    <source>
        <dbReference type="EMBL" id="KKI99705.1"/>
    </source>
</evidence>
<dbReference type="RefSeq" id="WP_017710921.1">
    <property type="nucleotide sequence ID" value="NZ_KB235933.1"/>
</dbReference>
<dbReference type="AlphaFoldDB" id="A0A0M2PT49"/>
<feature type="domain" description="HD/PDEase" evidence="1">
    <location>
        <begin position="38"/>
        <end position="154"/>
    </location>
</feature>
<dbReference type="STRING" id="317619.GCA_000332315_00223"/>
<protein>
    <recommendedName>
        <fullName evidence="1">HD/PDEase domain-containing protein</fullName>
    </recommendedName>
</protein>
<evidence type="ECO:0000313" key="3">
    <source>
        <dbReference type="Proteomes" id="UP000034681"/>
    </source>
</evidence>
<dbReference type="InterPro" id="IPR052194">
    <property type="entry name" value="MESH1"/>
</dbReference>
<dbReference type="eggNOG" id="COG0317">
    <property type="taxonomic scope" value="Bacteria"/>
</dbReference>
<dbReference type="InterPro" id="IPR003607">
    <property type="entry name" value="HD/PDEase_dom"/>
</dbReference>
<dbReference type="SMART" id="SM00471">
    <property type="entry name" value="HDc"/>
    <property type="match status" value="1"/>
</dbReference>
<sequence length="230" mass="25347">MELNPVLSDRYDRALTYARSLHQTQIRKGSRNLDRGYYGVPYVSHLLAVSSLVLEHQGTETEAIAALLHDALEDGPGCSDRSLEQIRQDLDHGFGPEVLAIVTACSQSTAGPGDWYQRKQDYIDSLGHKSFSALLVTSADKLHNARCISRDYASLGEDLWSRFHQGKAGTLWYYRAMVTGLQAAVERVTAPGQAVAPDRAAALQALVQLLSQTVEPWPSEIPNPVPHDRP</sequence>
<dbReference type="OrthoDB" id="9802385at2"/>
<comment type="caution">
    <text evidence="2">The sequence shown here is derived from an EMBL/GenBank/DDBJ whole genome shotgun (WGS) entry which is preliminary data.</text>
</comment>
<accession>A0A0M2PT49</accession>